<protein>
    <submittedName>
        <fullName evidence="4">NmrA-like family protein</fullName>
    </submittedName>
</protein>
<dbReference type="PANTHER" id="PTHR42748:SF7">
    <property type="entry name" value="NMRA LIKE REDOX SENSOR 1-RELATED"/>
    <property type="match status" value="1"/>
</dbReference>
<dbReference type="Pfam" id="PF05368">
    <property type="entry name" value="NmrA"/>
    <property type="match status" value="1"/>
</dbReference>
<dbReference type="InterPro" id="IPR036291">
    <property type="entry name" value="NAD(P)-bd_dom_sf"/>
</dbReference>
<keyword evidence="2" id="KW-0521">NADP</keyword>
<feature type="domain" description="NmrA-like" evidence="3">
    <location>
        <begin position="18"/>
        <end position="89"/>
    </location>
</feature>
<dbReference type="AlphaFoldDB" id="A0A1M7DK88"/>
<dbReference type="Proteomes" id="UP000184420">
    <property type="component" value="Unassembled WGS sequence"/>
</dbReference>
<accession>A0A1M7DK88</accession>
<evidence type="ECO:0000256" key="2">
    <source>
        <dbReference type="ARBA" id="ARBA00022857"/>
    </source>
</evidence>
<evidence type="ECO:0000313" key="4">
    <source>
        <dbReference type="EMBL" id="SHL79875.1"/>
    </source>
</evidence>
<dbReference type="OrthoDB" id="2149806at2"/>
<keyword evidence="5" id="KW-1185">Reference proteome</keyword>
<dbReference type="InterPro" id="IPR008030">
    <property type="entry name" value="NmrA-like"/>
</dbReference>
<sequence>MENVLLPTSGIAGGKLYDPTPAHLKVPYIATWDIGTFAVKAFEDPAAFIGKTLDLAGDQLTASEIAAKIGNKLQKSITHVQVPITVLTEQSPLLGELFSHLNAQGYPQVDIAALKTIHPGLLSFSEWLETTQVIPV</sequence>
<comment type="similarity">
    <text evidence="1">Belongs to the NmrA-type oxidoreductase family.</text>
</comment>
<dbReference type="STRING" id="1419482.SAMN05444266_10528"/>
<dbReference type="EMBL" id="FRBL01000005">
    <property type="protein sequence ID" value="SHL79875.1"/>
    <property type="molecule type" value="Genomic_DNA"/>
</dbReference>
<reference evidence="4 5" key="1">
    <citation type="submission" date="2016-11" db="EMBL/GenBank/DDBJ databases">
        <authorList>
            <person name="Jaros S."/>
            <person name="Januszkiewicz K."/>
            <person name="Wedrychowicz H."/>
        </authorList>
    </citation>
    <scope>NUCLEOTIDE SEQUENCE [LARGE SCALE GENOMIC DNA]</scope>
    <source>
        <strain evidence="4 5">DSM 27406</strain>
    </source>
</reference>
<dbReference type="PANTHER" id="PTHR42748">
    <property type="entry name" value="NITROGEN METABOLITE REPRESSION PROTEIN NMRA FAMILY MEMBER"/>
    <property type="match status" value="1"/>
</dbReference>
<name>A0A1M7DK88_9BACT</name>
<evidence type="ECO:0000259" key="3">
    <source>
        <dbReference type="Pfam" id="PF05368"/>
    </source>
</evidence>
<proteinExistence type="inferred from homology"/>
<dbReference type="SUPFAM" id="SSF51735">
    <property type="entry name" value="NAD(P)-binding Rossmann-fold domains"/>
    <property type="match status" value="1"/>
</dbReference>
<organism evidence="4 5">
    <name type="scientific">Chitinophaga jiangningensis</name>
    <dbReference type="NCBI Taxonomy" id="1419482"/>
    <lineage>
        <taxon>Bacteria</taxon>
        <taxon>Pseudomonadati</taxon>
        <taxon>Bacteroidota</taxon>
        <taxon>Chitinophagia</taxon>
        <taxon>Chitinophagales</taxon>
        <taxon>Chitinophagaceae</taxon>
        <taxon>Chitinophaga</taxon>
    </lineage>
</organism>
<evidence type="ECO:0000256" key="1">
    <source>
        <dbReference type="ARBA" id="ARBA00006328"/>
    </source>
</evidence>
<dbReference type="InterPro" id="IPR051164">
    <property type="entry name" value="NmrA-like_oxidored"/>
</dbReference>
<evidence type="ECO:0000313" key="5">
    <source>
        <dbReference type="Proteomes" id="UP000184420"/>
    </source>
</evidence>
<dbReference type="Gene3D" id="3.40.50.720">
    <property type="entry name" value="NAD(P)-binding Rossmann-like Domain"/>
    <property type="match status" value="1"/>
</dbReference>
<gene>
    <name evidence="4" type="ORF">SAMN05444266_10528</name>
</gene>